<evidence type="ECO:0000256" key="3">
    <source>
        <dbReference type="ARBA" id="ARBA00023098"/>
    </source>
</evidence>
<gene>
    <name evidence="6" type="ORF">AF91_05740</name>
</gene>
<evidence type="ECO:0000256" key="2">
    <source>
        <dbReference type="ARBA" id="ARBA00022963"/>
    </source>
</evidence>
<dbReference type="EMBL" id="CP007122">
    <property type="protein sequence ID" value="AHJ32699.1"/>
    <property type="molecule type" value="Genomic_DNA"/>
</dbReference>
<keyword evidence="1 4" id="KW-0378">Hydrolase</keyword>
<name>A0A806LFU1_LACPA</name>
<evidence type="ECO:0000259" key="5">
    <source>
        <dbReference type="PROSITE" id="PS51635"/>
    </source>
</evidence>
<sequence length="258" mass="28012">MFVISLYEQVFKVATSFFKSVDHAVWGEQAMATIAVVFGGGAAHGAYQAGVWAVLGPRLRPTFVIGSSIGAINAAGTARMLPEQVPQWWQHFSEAKVNGPIFLRRHFVPVLDRMLQAPKLDSRAVLAVTTSVPDFQAHVTRLDVLTAPEAREWLLASSAMPGVFSPVERAGVSYVDGGVVNDLPVDIARQIGADYVIAISGEGIGRIGSDHGDLYLKPSERLPGLFNFRPEAIANMIALGRRDAQIALKRAHFSPFHR</sequence>
<feature type="short sequence motif" description="DGA/G" evidence="4">
    <location>
        <begin position="176"/>
        <end position="178"/>
    </location>
</feature>
<reference evidence="6 7" key="1">
    <citation type="journal article" date="2014" name="Genome Announc.">
        <title>Whole Genome Sequence of the Probiotic Strain Lactobacillus paracasei N1115, Isolated from Traditional Chinese Fermented Milk.</title>
        <authorList>
            <person name="Wang S."/>
            <person name="Zhu H."/>
            <person name="He F."/>
            <person name="Luo Y."/>
            <person name="Kang Z."/>
            <person name="Lu C."/>
            <person name="Feng L."/>
            <person name="Lu X."/>
            <person name="Xue Y."/>
            <person name="Wang H."/>
        </authorList>
    </citation>
    <scope>NUCLEOTIDE SEQUENCE [LARGE SCALE GENOMIC DNA]</scope>
    <source>
        <strain evidence="6 7">N1115</strain>
    </source>
</reference>
<comment type="caution">
    <text evidence="4">Lacks conserved residue(s) required for the propagation of feature annotation.</text>
</comment>
<evidence type="ECO:0000256" key="1">
    <source>
        <dbReference type="ARBA" id="ARBA00022801"/>
    </source>
</evidence>
<dbReference type="InterPro" id="IPR050301">
    <property type="entry name" value="NTE"/>
</dbReference>
<proteinExistence type="predicted"/>
<feature type="active site" description="Proton acceptor" evidence="4">
    <location>
        <position position="176"/>
    </location>
</feature>
<dbReference type="Pfam" id="PF01734">
    <property type="entry name" value="Patatin"/>
    <property type="match status" value="1"/>
</dbReference>
<dbReference type="InterPro" id="IPR016035">
    <property type="entry name" value="Acyl_Trfase/lysoPLipase"/>
</dbReference>
<evidence type="ECO:0000313" key="6">
    <source>
        <dbReference type="EMBL" id="AHJ32699.1"/>
    </source>
</evidence>
<accession>A0A806LFU1</accession>
<feature type="domain" description="PNPLA" evidence="5">
    <location>
        <begin position="36"/>
        <end position="189"/>
    </location>
</feature>
<dbReference type="PANTHER" id="PTHR14226">
    <property type="entry name" value="NEUROPATHY TARGET ESTERASE/SWISS CHEESE D.MELANOGASTER"/>
    <property type="match status" value="1"/>
</dbReference>
<dbReference type="Proteomes" id="UP000019441">
    <property type="component" value="Chromosome"/>
</dbReference>
<dbReference type="PROSITE" id="PS51635">
    <property type="entry name" value="PNPLA"/>
    <property type="match status" value="1"/>
</dbReference>
<feature type="active site" description="Nucleophile" evidence="4">
    <location>
        <position position="68"/>
    </location>
</feature>
<dbReference type="GO" id="GO:0016787">
    <property type="term" value="F:hydrolase activity"/>
    <property type="evidence" value="ECO:0007669"/>
    <property type="project" value="UniProtKB-UniRule"/>
</dbReference>
<dbReference type="Gene3D" id="3.40.1090.10">
    <property type="entry name" value="Cytosolic phospholipase A2 catalytic domain"/>
    <property type="match status" value="2"/>
</dbReference>
<dbReference type="InterPro" id="IPR002641">
    <property type="entry name" value="PNPLA_dom"/>
</dbReference>
<evidence type="ECO:0000256" key="4">
    <source>
        <dbReference type="PROSITE-ProRule" id="PRU01161"/>
    </source>
</evidence>
<protein>
    <submittedName>
        <fullName evidence="6">Alpha/beta hydrolase</fullName>
    </submittedName>
</protein>
<dbReference type="GO" id="GO:0016042">
    <property type="term" value="P:lipid catabolic process"/>
    <property type="evidence" value="ECO:0007669"/>
    <property type="project" value="UniProtKB-UniRule"/>
</dbReference>
<organism evidence="6 7">
    <name type="scientific">Lacticaseibacillus paracasei N1115</name>
    <dbReference type="NCBI Taxonomy" id="1446494"/>
    <lineage>
        <taxon>Bacteria</taxon>
        <taxon>Bacillati</taxon>
        <taxon>Bacillota</taxon>
        <taxon>Bacilli</taxon>
        <taxon>Lactobacillales</taxon>
        <taxon>Lactobacillaceae</taxon>
        <taxon>Lacticaseibacillus</taxon>
    </lineage>
</organism>
<keyword evidence="2 4" id="KW-0442">Lipid degradation</keyword>
<feature type="short sequence motif" description="GXSXG" evidence="4">
    <location>
        <begin position="66"/>
        <end position="70"/>
    </location>
</feature>
<keyword evidence="3 4" id="KW-0443">Lipid metabolism</keyword>
<dbReference type="KEGG" id="lpq:AF91_05740"/>
<dbReference type="SUPFAM" id="SSF52151">
    <property type="entry name" value="FabD/lysophospholipase-like"/>
    <property type="match status" value="1"/>
</dbReference>
<dbReference type="PANTHER" id="PTHR14226:SF57">
    <property type="entry name" value="BLR7027 PROTEIN"/>
    <property type="match status" value="1"/>
</dbReference>
<dbReference type="AlphaFoldDB" id="A0A806LFU1"/>
<evidence type="ECO:0000313" key="7">
    <source>
        <dbReference type="Proteomes" id="UP000019441"/>
    </source>
</evidence>